<keyword evidence="4" id="KW-1133">Transmembrane helix</keyword>
<feature type="domain" description="Glycosyl hydrolase family 13 catalytic" evidence="5">
    <location>
        <begin position="129"/>
        <end position="491"/>
    </location>
</feature>
<dbReference type="InterPro" id="IPR017853">
    <property type="entry name" value="GH"/>
</dbReference>
<dbReference type="SMART" id="SM00642">
    <property type="entry name" value="Aamy"/>
    <property type="match status" value="1"/>
</dbReference>
<dbReference type="Proteomes" id="UP000887565">
    <property type="component" value="Unplaced"/>
</dbReference>
<accession>A0A915HN53</accession>
<evidence type="ECO:0000256" key="2">
    <source>
        <dbReference type="ARBA" id="ARBA00012741"/>
    </source>
</evidence>
<keyword evidence="6" id="KW-1185">Reference proteome</keyword>
<protein>
    <recommendedName>
        <fullName evidence="2">alpha-glucosidase</fullName>
        <ecNumber evidence="2">3.2.1.20</ecNumber>
    </recommendedName>
</protein>
<dbReference type="Gene3D" id="3.90.400.10">
    <property type="entry name" value="Oligo-1,6-glucosidase, Domain 2"/>
    <property type="match status" value="1"/>
</dbReference>
<evidence type="ECO:0000256" key="4">
    <source>
        <dbReference type="SAM" id="Phobius"/>
    </source>
</evidence>
<keyword evidence="4" id="KW-0472">Membrane</keyword>
<dbReference type="SUPFAM" id="SSF51445">
    <property type="entry name" value="(Trans)glycosidases"/>
    <property type="match status" value="1"/>
</dbReference>
<dbReference type="Pfam" id="PF00128">
    <property type="entry name" value="Alpha-amylase"/>
    <property type="match status" value="1"/>
</dbReference>
<dbReference type="GO" id="GO:0005975">
    <property type="term" value="P:carbohydrate metabolic process"/>
    <property type="evidence" value="ECO:0007669"/>
    <property type="project" value="InterPro"/>
</dbReference>
<dbReference type="InterPro" id="IPR006047">
    <property type="entry name" value="GH13_cat_dom"/>
</dbReference>
<evidence type="ECO:0000259" key="5">
    <source>
        <dbReference type="SMART" id="SM00642"/>
    </source>
</evidence>
<dbReference type="InterPro" id="IPR031984">
    <property type="entry name" value="SLC3A2_N"/>
</dbReference>
<feature type="region of interest" description="Disordered" evidence="3">
    <location>
        <begin position="1"/>
        <end position="20"/>
    </location>
</feature>
<dbReference type="PANTHER" id="PTHR10357:SF179">
    <property type="entry name" value="NEUTRAL AND BASIC AMINO ACID TRANSPORT PROTEIN RBAT"/>
    <property type="match status" value="1"/>
</dbReference>
<sequence length="654" mass="74218">MASNEAPTLEANGGGVPSPHEPLISNQIKLQLEDDMARTLEDKEDVAVYKSTVDKVDFKSSSKYVGLTKEELERYVDDPYWKKMRYFCLGLFWLAWIGMFVAAIAIVISSPKCPPKPQLKWWQKKTCYQLWTRSYKDSNGDGVGDLAGLTEQLKFIGAFKASAIWPTPILKSKSASGYDVLDHRTVDPALGTIDDFKNLVETAHQKNLYIIMDLPLTTVSTDHEWFNKSANKVAGYENHFHWSTNPAKKETYSSVSTRSDLYMHWGRVNKTALLNWDSNEVREAMKQVAKFWLDYNVDGFYLGEVQYMALKDDQTPDWAKIHEYLKEFTGYIRSIAKTNNPDREITLFTSPGFKEPEFGIEVSEFKLAMKLKGDLDYVINNELTTVDKDCEADCLAKHLKDVAETHTNLSWPMWEIGHPFVSRVASRTGSRERGEMISLLLLNLPGPLNLYYGDEIGMVDGTQGRKIDSPRAPMQWNEEKNAGFSTGNPAIPVNNDSATINFQVQRREAFGPFRMYRRMMPLRQSEDAYKHGNMTVISANNLLIVNTSSNYSSTHYVTLLNFDAQKQDFDLTKAPFNLNVNGSEAMFITGTTNVVRRDGFAARQIVDPAKIHLVQNEAIVLRFKSGKHSWPAIMLLLHGPTYDHTLLKNGSENE</sequence>
<dbReference type="EC" id="3.2.1.20" evidence="2"/>
<dbReference type="OMA" id="AWQFTDY"/>
<dbReference type="PANTHER" id="PTHR10357">
    <property type="entry name" value="ALPHA-AMYLASE FAMILY MEMBER"/>
    <property type="match status" value="1"/>
</dbReference>
<evidence type="ECO:0000256" key="1">
    <source>
        <dbReference type="ARBA" id="ARBA00001657"/>
    </source>
</evidence>
<evidence type="ECO:0000313" key="7">
    <source>
        <dbReference type="WBParaSite" id="nRc.2.0.1.t02782-RA"/>
    </source>
</evidence>
<dbReference type="InterPro" id="IPR045857">
    <property type="entry name" value="O16G_dom_2"/>
</dbReference>
<dbReference type="AlphaFoldDB" id="A0A915HN53"/>
<evidence type="ECO:0000256" key="3">
    <source>
        <dbReference type="SAM" id="MobiDB-lite"/>
    </source>
</evidence>
<name>A0A915HN53_ROMCU</name>
<keyword evidence="4" id="KW-0812">Transmembrane</keyword>
<feature type="transmembrane region" description="Helical" evidence="4">
    <location>
        <begin position="86"/>
        <end position="108"/>
    </location>
</feature>
<dbReference type="GO" id="GO:0004558">
    <property type="term" value="F:alpha-1,4-glucosidase activity"/>
    <property type="evidence" value="ECO:0007669"/>
    <property type="project" value="UniProtKB-EC"/>
</dbReference>
<dbReference type="WBParaSite" id="nRc.2.0.1.t02782-RA">
    <property type="protein sequence ID" value="nRc.2.0.1.t02782-RA"/>
    <property type="gene ID" value="nRc.2.0.1.g02782"/>
</dbReference>
<comment type="catalytic activity">
    <reaction evidence="1">
        <text>Hydrolysis of terminal, non-reducing (1-&gt;4)-linked alpha-D-glucose residues with release of alpha-D-glucose.</text>
        <dbReference type="EC" id="3.2.1.20"/>
    </reaction>
</comment>
<dbReference type="Gene3D" id="3.20.20.80">
    <property type="entry name" value="Glycosidases"/>
    <property type="match status" value="1"/>
</dbReference>
<dbReference type="Pfam" id="PF16028">
    <property type="entry name" value="SLC3A2_N"/>
    <property type="match status" value="1"/>
</dbReference>
<proteinExistence type="predicted"/>
<evidence type="ECO:0000313" key="6">
    <source>
        <dbReference type="Proteomes" id="UP000887565"/>
    </source>
</evidence>
<organism evidence="6 7">
    <name type="scientific">Romanomermis culicivorax</name>
    <name type="common">Nematode worm</name>
    <dbReference type="NCBI Taxonomy" id="13658"/>
    <lineage>
        <taxon>Eukaryota</taxon>
        <taxon>Metazoa</taxon>
        <taxon>Ecdysozoa</taxon>
        <taxon>Nematoda</taxon>
        <taxon>Enoplea</taxon>
        <taxon>Dorylaimia</taxon>
        <taxon>Mermithida</taxon>
        <taxon>Mermithoidea</taxon>
        <taxon>Mermithidae</taxon>
        <taxon>Romanomermis</taxon>
    </lineage>
</organism>
<reference evidence="7" key="1">
    <citation type="submission" date="2022-11" db="UniProtKB">
        <authorList>
            <consortium name="WormBaseParasite"/>
        </authorList>
    </citation>
    <scope>IDENTIFICATION</scope>
</reference>